<dbReference type="InterPro" id="IPR018253">
    <property type="entry name" value="DnaJ_domain_CS"/>
</dbReference>
<accession>A0A0Q9YYL0</accession>
<feature type="repeat" description="CXXCXGXG motif" evidence="14">
    <location>
        <begin position="142"/>
        <end position="149"/>
    </location>
</feature>
<dbReference type="EMBL" id="LKAJ01000003">
    <property type="protein sequence ID" value="KRG21847.1"/>
    <property type="molecule type" value="Genomic_DNA"/>
</dbReference>
<proteinExistence type="inferred from homology"/>
<evidence type="ECO:0000313" key="19">
    <source>
        <dbReference type="EMBL" id="MCS5710462.1"/>
    </source>
</evidence>
<comment type="similarity">
    <text evidence="12 14">Belongs to the DnaJ family.</text>
</comment>
<dbReference type="Pfam" id="PF00226">
    <property type="entry name" value="DnaJ"/>
    <property type="match status" value="1"/>
</dbReference>
<evidence type="ECO:0000256" key="5">
    <source>
        <dbReference type="ARBA" id="ARBA00022723"/>
    </source>
</evidence>
<keyword evidence="19" id="KW-0560">Oxidoreductase</keyword>
<evidence type="ECO:0000256" key="7">
    <source>
        <dbReference type="ARBA" id="ARBA00022771"/>
    </source>
</evidence>
<comment type="subcellular location">
    <subcellularLocation>
        <location evidence="1 14">Cytoplasm</location>
    </subcellularLocation>
</comment>
<evidence type="ECO:0000256" key="11">
    <source>
        <dbReference type="ARBA" id="ARBA00053423"/>
    </source>
</evidence>
<dbReference type="STRING" id="295108.HT99x_01040"/>
<dbReference type="CDD" id="cd10747">
    <property type="entry name" value="DnaJ_C"/>
    <property type="match status" value="1"/>
</dbReference>
<dbReference type="Gene3D" id="2.10.230.10">
    <property type="entry name" value="Heat shock protein DnaJ, cysteine-rich domain"/>
    <property type="match status" value="1"/>
</dbReference>
<dbReference type="GO" id="GO:0031072">
    <property type="term" value="F:heat shock protein binding"/>
    <property type="evidence" value="ECO:0007669"/>
    <property type="project" value="InterPro"/>
</dbReference>
<feature type="binding site" evidence="14">
    <location>
        <position position="181"/>
    </location>
    <ligand>
        <name>Zn(2+)</name>
        <dbReference type="ChEBI" id="CHEBI:29105"/>
        <label>2</label>
    </ligand>
</feature>
<gene>
    <name evidence="18" type="primary">dnaJ_2</name>
    <name evidence="14 19" type="synonym">dnaJ</name>
    <name evidence="19" type="ORF">HT99x_003395</name>
    <name evidence="18" type="ORF">HT99x_01040</name>
</gene>
<evidence type="ECO:0000256" key="1">
    <source>
        <dbReference type="ARBA" id="ARBA00004496"/>
    </source>
</evidence>
<dbReference type="InterPro" id="IPR036410">
    <property type="entry name" value="HSP_DnaJ_Cys-rich_dom_sf"/>
</dbReference>
<sequence>MSKQDYYEVLGVSRGADQAEIKKAYRRLAMKYHPDRTKGNKDDEEKFKKATEAYEILMDNQKRQAYDQFGHAGVDGSHGMGGGQGGFGDIFNDIFADIFGGAQGRSRGQPRGADLRYALEMSLEEAVRGANVTIQVPTWVSCQSCHGSGANKGSKPATCHSCHGHGQIRMQQGFFSLQQTCPTCRGSGQIISDPCRPCRGQGRVQDEKKLQVKIPAGVDEGDRIRLTGEGEAAPQGGIAGDLYVEVHVKEHAIFQRDGENLYCEVPISFITAALGGDLEVPTLDGRVKLHIPSETQTGKVFKISGKGVRPIRGRSQGDLLCRVVVETPVDLNKKQKELLREFETHYEAGKNSPRVNKWFGKVKDFFDKMKF</sequence>
<feature type="binding site" evidence="14">
    <location>
        <position position="198"/>
    </location>
    <ligand>
        <name>Zn(2+)</name>
        <dbReference type="ChEBI" id="CHEBI:29105"/>
        <label>1</label>
    </ligand>
</feature>
<dbReference type="FunFam" id="2.10.230.10:FF:000002">
    <property type="entry name" value="Molecular chaperone DnaJ"/>
    <property type="match status" value="1"/>
</dbReference>
<dbReference type="CDD" id="cd10719">
    <property type="entry name" value="DnaJ_zf"/>
    <property type="match status" value="1"/>
</dbReference>
<evidence type="ECO:0000313" key="20">
    <source>
        <dbReference type="Proteomes" id="UP000051497"/>
    </source>
</evidence>
<dbReference type="InterPro" id="IPR012724">
    <property type="entry name" value="DnaJ"/>
</dbReference>
<evidence type="ECO:0000256" key="8">
    <source>
        <dbReference type="ARBA" id="ARBA00022833"/>
    </source>
</evidence>
<keyword evidence="9 14" id="KW-0346">Stress response</keyword>
<keyword evidence="3 14" id="KW-0963">Cytoplasm</keyword>
<dbReference type="Pfam" id="PF01556">
    <property type="entry name" value="DnaJ_C"/>
    <property type="match status" value="1"/>
</dbReference>
<dbReference type="PANTHER" id="PTHR43096">
    <property type="entry name" value="DNAJ HOMOLOG 1, MITOCHONDRIAL-RELATED"/>
    <property type="match status" value="1"/>
</dbReference>
<protein>
    <recommendedName>
        <fullName evidence="13 14">Chaperone protein DnaJ</fullName>
    </recommendedName>
</protein>
<dbReference type="GO" id="GO:0006260">
    <property type="term" value="P:DNA replication"/>
    <property type="evidence" value="ECO:0007669"/>
    <property type="project" value="UniProtKB-KW"/>
</dbReference>
<dbReference type="RefSeq" id="WP_075065671.1">
    <property type="nucleotide sequence ID" value="NZ_LKAJ02000001.1"/>
</dbReference>
<dbReference type="GO" id="GO:0005737">
    <property type="term" value="C:cytoplasm"/>
    <property type="evidence" value="ECO:0007669"/>
    <property type="project" value="UniProtKB-SubCell"/>
</dbReference>
<dbReference type="GO" id="GO:0042026">
    <property type="term" value="P:protein refolding"/>
    <property type="evidence" value="ECO:0007669"/>
    <property type="project" value="TreeGrafter"/>
</dbReference>
<dbReference type="SMART" id="SM00271">
    <property type="entry name" value="DnaJ"/>
    <property type="match status" value="1"/>
</dbReference>
<feature type="domain" description="J" evidence="16">
    <location>
        <begin position="5"/>
        <end position="70"/>
    </location>
</feature>
<dbReference type="SUPFAM" id="SSF49493">
    <property type="entry name" value="HSP40/DnaJ peptide-binding domain"/>
    <property type="match status" value="2"/>
</dbReference>
<feature type="binding site" evidence="14">
    <location>
        <position position="159"/>
    </location>
    <ligand>
        <name>Zn(2+)</name>
        <dbReference type="ChEBI" id="CHEBI:29105"/>
        <label>2</label>
    </ligand>
</feature>
<feature type="binding site" evidence="14">
    <location>
        <position position="184"/>
    </location>
    <ligand>
        <name>Zn(2+)</name>
        <dbReference type="ChEBI" id="CHEBI:29105"/>
        <label>2</label>
    </ligand>
</feature>
<evidence type="ECO:0000256" key="4">
    <source>
        <dbReference type="ARBA" id="ARBA00022705"/>
    </source>
</evidence>
<dbReference type="GO" id="GO:0008270">
    <property type="term" value="F:zinc ion binding"/>
    <property type="evidence" value="ECO:0007669"/>
    <property type="project" value="UniProtKB-UniRule"/>
</dbReference>
<dbReference type="InterPro" id="IPR001305">
    <property type="entry name" value="HSP_DnaJ_Cys-rich_dom"/>
</dbReference>
<feature type="repeat" description="CXXCXGXG motif" evidence="14">
    <location>
        <begin position="181"/>
        <end position="188"/>
    </location>
</feature>
<dbReference type="Gene3D" id="2.60.260.20">
    <property type="entry name" value="Urease metallochaperone UreE, N-terminal domain"/>
    <property type="match status" value="2"/>
</dbReference>
<dbReference type="FunFam" id="2.60.260.20:FF:000004">
    <property type="entry name" value="Molecular chaperone DnaJ"/>
    <property type="match status" value="1"/>
</dbReference>
<evidence type="ECO:0000256" key="6">
    <source>
        <dbReference type="ARBA" id="ARBA00022737"/>
    </source>
</evidence>
<comment type="function">
    <text evidence="11 14">Participates actively in the response to hyperosmotic and heat shock by preventing the aggregation of stress-denatured proteins and by disaggregating proteins, also in an autonomous, DnaK-independent fashion. Unfolded proteins bind initially to DnaJ; upon interaction with the DnaJ-bound protein, DnaK hydrolyzes its bound ATP, resulting in the formation of a stable complex. GrpE releases ADP from DnaK; ATP binding to DnaK triggers the release of the substrate protein, thus completing the reaction cycle. Several rounds of ATP-dependent interactions between DnaJ, DnaK and GrpE are required for fully efficient folding. Also involved, together with DnaK and GrpE, in the DNA replication of plasmids through activation of initiation proteins.</text>
</comment>
<keyword evidence="4 14" id="KW-0235">DNA replication</keyword>
<comment type="cofactor">
    <cofactor evidence="14">
        <name>Zn(2+)</name>
        <dbReference type="ChEBI" id="CHEBI:29105"/>
    </cofactor>
    <text evidence="14">Binds 2 Zn(2+) ions per monomer.</text>
</comment>
<dbReference type="NCBIfam" id="TIGR02349">
    <property type="entry name" value="DnaJ_bact"/>
    <property type="match status" value="1"/>
</dbReference>
<dbReference type="SUPFAM" id="SSF46565">
    <property type="entry name" value="Chaperone J-domain"/>
    <property type="match status" value="1"/>
</dbReference>
<keyword evidence="20" id="KW-1185">Reference proteome</keyword>
<dbReference type="GO" id="GO:0009408">
    <property type="term" value="P:response to heat"/>
    <property type="evidence" value="ECO:0007669"/>
    <property type="project" value="InterPro"/>
</dbReference>
<comment type="domain">
    <text evidence="14">The J domain is necessary and sufficient to stimulate DnaK ATPase activity. Zinc center 1 plays an important role in the autonomous, DnaK-independent chaperone activity of DnaJ. Zinc center 2 is essential for interaction with DnaK and for DnaJ activity.</text>
</comment>
<feature type="binding site" evidence="14">
    <location>
        <position position="162"/>
    </location>
    <ligand>
        <name>Zn(2+)</name>
        <dbReference type="ChEBI" id="CHEBI:29105"/>
        <label>2</label>
    </ligand>
</feature>
<evidence type="ECO:0000313" key="18">
    <source>
        <dbReference type="EMBL" id="KRG21847.1"/>
    </source>
</evidence>
<dbReference type="InterPro" id="IPR008971">
    <property type="entry name" value="HSP40/DnaJ_pept-bd"/>
</dbReference>
<dbReference type="OrthoDB" id="9779889at2"/>
<feature type="binding site" evidence="14">
    <location>
        <position position="195"/>
    </location>
    <ligand>
        <name>Zn(2+)</name>
        <dbReference type="ChEBI" id="CHEBI:29105"/>
        <label>1</label>
    </ligand>
</feature>
<comment type="subunit">
    <text evidence="2 14">Homodimer.</text>
</comment>
<reference evidence="19" key="2">
    <citation type="journal article" date="2016" name="Genome Announc.">
        <title>Draft Genome Sequences of Two Novel Amoeba-Resistant Intranuclear Bacteria, 'Candidatus Berkiella cookevillensis' and 'Candidatus Berkiella aquae'.</title>
        <authorList>
            <person name="Mehari Y.T."/>
            <person name="Arivett B.A."/>
            <person name="Farone A.L."/>
            <person name="Gunderson J.H."/>
            <person name="Farone M.B."/>
        </authorList>
    </citation>
    <scope>NUCLEOTIDE SEQUENCE</scope>
    <source>
        <strain evidence="19">HT99</strain>
    </source>
</reference>
<keyword evidence="7 14" id="KW-0863">Zinc-finger</keyword>
<dbReference type="InterPro" id="IPR036869">
    <property type="entry name" value="J_dom_sf"/>
</dbReference>
<dbReference type="GO" id="GO:0005524">
    <property type="term" value="F:ATP binding"/>
    <property type="evidence" value="ECO:0007669"/>
    <property type="project" value="InterPro"/>
</dbReference>
<dbReference type="InterPro" id="IPR001623">
    <property type="entry name" value="DnaJ_domain"/>
</dbReference>
<dbReference type="AlphaFoldDB" id="A0A0Q9YYL0"/>
<keyword evidence="6 14" id="KW-0677">Repeat</keyword>
<dbReference type="PANTHER" id="PTHR43096:SF48">
    <property type="entry name" value="CHAPERONE PROTEIN DNAJ"/>
    <property type="match status" value="1"/>
</dbReference>
<dbReference type="HAMAP" id="MF_01152">
    <property type="entry name" value="DnaJ"/>
    <property type="match status" value="1"/>
</dbReference>
<dbReference type="Pfam" id="PF00684">
    <property type="entry name" value="DnaJ_CXXCXGXG"/>
    <property type="match status" value="1"/>
</dbReference>
<reference evidence="18" key="1">
    <citation type="submission" date="2015-09" db="EMBL/GenBank/DDBJ databases">
        <title>Draft Genome Sequences of Two Novel Amoeba-resistant Intranuclear Bacteria, Candidatus Berkiella cookevillensis and Candidatus Berkiella aquae.</title>
        <authorList>
            <person name="Mehari Y.T."/>
            <person name="Arivett B.A."/>
            <person name="Farone A.L."/>
            <person name="Gunderson J.H."/>
            <person name="Farone M.B."/>
        </authorList>
    </citation>
    <scope>NUCLEOTIDE SEQUENCE [LARGE SCALE GENOMIC DNA]</scope>
    <source>
        <strain evidence="18">HT99</strain>
    </source>
</reference>
<evidence type="ECO:0000256" key="9">
    <source>
        <dbReference type="ARBA" id="ARBA00023016"/>
    </source>
</evidence>
<keyword evidence="8 14" id="KW-0862">Zinc</keyword>
<organism evidence="18">
    <name type="scientific">Candidatus Berkiella aquae</name>
    <dbReference type="NCBI Taxonomy" id="295108"/>
    <lineage>
        <taxon>Bacteria</taxon>
        <taxon>Pseudomonadati</taxon>
        <taxon>Pseudomonadota</taxon>
        <taxon>Gammaproteobacteria</taxon>
        <taxon>Candidatus Berkiellales</taxon>
        <taxon>Candidatus Berkiellaceae</taxon>
        <taxon>Candidatus Berkiella</taxon>
    </lineage>
</organism>
<dbReference type="EMBL" id="LKAJ02000001">
    <property type="protein sequence ID" value="MCS5710462.1"/>
    <property type="molecule type" value="Genomic_DNA"/>
</dbReference>
<dbReference type="PROSITE" id="PS00636">
    <property type="entry name" value="DNAJ_1"/>
    <property type="match status" value="1"/>
</dbReference>
<evidence type="ECO:0000256" key="14">
    <source>
        <dbReference type="HAMAP-Rule" id="MF_01152"/>
    </source>
</evidence>
<feature type="binding site" evidence="14">
    <location>
        <position position="142"/>
    </location>
    <ligand>
        <name>Zn(2+)</name>
        <dbReference type="ChEBI" id="CHEBI:29105"/>
        <label>1</label>
    </ligand>
</feature>
<dbReference type="Proteomes" id="UP000051497">
    <property type="component" value="Unassembled WGS sequence"/>
</dbReference>
<dbReference type="NCBIfam" id="NF008035">
    <property type="entry name" value="PRK10767.1"/>
    <property type="match status" value="1"/>
</dbReference>
<feature type="domain" description="CR-type" evidence="17">
    <location>
        <begin position="129"/>
        <end position="207"/>
    </location>
</feature>
<dbReference type="CDD" id="cd06257">
    <property type="entry name" value="DnaJ"/>
    <property type="match status" value="1"/>
</dbReference>
<evidence type="ECO:0000259" key="17">
    <source>
        <dbReference type="PROSITE" id="PS51188"/>
    </source>
</evidence>
<dbReference type="PRINTS" id="PR00625">
    <property type="entry name" value="JDOMAIN"/>
</dbReference>
<dbReference type="GO" id="GO:0016491">
    <property type="term" value="F:oxidoreductase activity"/>
    <property type="evidence" value="ECO:0007669"/>
    <property type="project" value="UniProtKB-KW"/>
</dbReference>
<reference evidence="19" key="3">
    <citation type="submission" date="2021-06" db="EMBL/GenBank/DDBJ databases">
        <title>Genomic Description and Analysis of Intracellular Bacteria, Candidatus Berkiella cookevillensis and Candidatus Berkiella aquae.</title>
        <authorList>
            <person name="Kidane D.T."/>
            <person name="Mehari Y.T."/>
            <person name="Rice F.C."/>
            <person name="Arivett B.A."/>
            <person name="Farone A.L."/>
            <person name="Berk S.G."/>
            <person name="Farone M.B."/>
        </authorList>
    </citation>
    <scope>NUCLEOTIDE SEQUENCE</scope>
    <source>
        <strain evidence="19">HT99</strain>
    </source>
</reference>
<dbReference type="PROSITE" id="PS51188">
    <property type="entry name" value="ZF_CR"/>
    <property type="match status" value="1"/>
</dbReference>
<keyword evidence="5 14" id="KW-0479">Metal-binding</keyword>
<evidence type="ECO:0000256" key="15">
    <source>
        <dbReference type="PROSITE-ProRule" id="PRU00546"/>
    </source>
</evidence>
<evidence type="ECO:0000256" key="12">
    <source>
        <dbReference type="ARBA" id="ARBA00061004"/>
    </source>
</evidence>
<feature type="repeat" description="CXXCXGXG motif" evidence="14">
    <location>
        <begin position="159"/>
        <end position="166"/>
    </location>
</feature>
<evidence type="ECO:0000256" key="3">
    <source>
        <dbReference type="ARBA" id="ARBA00022490"/>
    </source>
</evidence>
<feature type="repeat" description="CXXCXGXG motif" evidence="14">
    <location>
        <begin position="195"/>
        <end position="202"/>
    </location>
</feature>
<dbReference type="GO" id="GO:0051082">
    <property type="term" value="F:unfolded protein binding"/>
    <property type="evidence" value="ECO:0007669"/>
    <property type="project" value="UniProtKB-UniRule"/>
</dbReference>
<keyword evidence="10 14" id="KW-0143">Chaperone</keyword>
<dbReference type="FunFam" id="1.10.287.110:FF:000034">
    <property type="entry name" value="Chaperone protein DnaJ"/>
    <property type="match status" value="1"/>
</dbReference>
<evidence type="ECO:0000256" key="2">
    <source>
        <dbReference type="ARBA" id="ARBA00011738"/>
    </source>
</evidence>
<evidence type="ECO:0000256" key="13">
    <source>
        <dbReference type="ARBA" id="ARBA00067609"/>
    </source>
</evidence>
<dbReference type="InterPro" id="IPR002939">
    <property type="entry name" value="DnaJ_C"/>
</dbReference>
<dbReference type="Gene3D" id="1.10.287.110">
    <property type="entry name" value="DnaJ domain"/>
    <property type="match status" value="1"/>
</dbReference>
<evidence type="ECO:0000259" key="16">
    <source>
        <dbReference type="PROSITE" id="PS50076"/>
    </source>
</evidence>
<name>A0A0Q9YYL0_9GAMM</name>
<comment type="caution">
    <text evidence="18">The sequence shown here is derived from an EMBL/GenBank/DDBJ whole genome shotgun (WGS) entry which is preliminary data.</text>
</comment>
<evidence type="ECO:0000256" key="10">
    <source>
        <dbReference type="ARBA" id="ARBA00023186"/>
    </source>
</evidence>
<dbReference type="PROSITE" id="PS50076">
    <property type="entry name" value="DNAJ_2"/>
    <property type="match status" value="1"/>
</dbReference>
<dbReference type="SUPFAM" id="SSF57938">
    <property type="entry name" value="DnaJ/Hsp40 cysteine-rich domain"/>
    <property type="match status" value="1"/>
</dbReference>
<feature type="binding site" evidence="14">
    <location>
        <position position="145"/>
    </location>
    <ligand>
        <name>Zn(2+)</name>
        <dbReference type="ChEBI" id="CHEBI:29105"/>
        <label>1</label>
    </ligand>
</feature>
<feature type="zinc finger region" description="CR-type" evidence="15">
    <location>
        <begin position="129"/>
        <end position="207"/>
    </location>
</feature>
<dbReference type="PATRIC" id="fig|1590043.3.peg.1050"/>